<evidence type="ECO:0000256" key="10">
    <source>
        <dbReference type="ARBA" id="ARBA00047298"/>
    </source>
</evidence>
<dbReference type="SMART" id="SM00220">
    <property type="entry name" value="S_TKc"/>
    <property type="match status" value="1"/>
</dbReference>
<dbReference type="CDD" id="cd05572">
    <property type="entry name" value="STKc_cGK"/>
    <property type="match status" value="1"/>
</dbReference>
<dbReference type="PROSITE" id="PS00888">
    <property type="entry name" value="CNMP_BINDING_1"/>
    <property type="match status" value="1"/>
</dbReference>
<dbReference type="GO" id="GO:0004692">
    <property type="term" value="F:cGMP-dependent protein kinase activity"/>
    <property type="evidence" value="ECO:0007669"/>
    <property type="project" value="UniProtKB-EC"/>
</dbReference>
<dbReference type="GO" id="GO:0030553">
    <property type="term" value="F:cGMP binding"/>
    <property type="evidence" value="ECO:0007669"/>
    <property type="project" value="UniProtKB-KW"/>
</dbReference>
<feature type="domain" description="Cyclic nucleotide-binding" evidence="15">
    <location>
        <begin position="57"/>
        <end position="179"/>
    </location>
</feature>
<dbReference type="Pfam" id="PF00069">
    <property type="entry name" value="Pkinase"/>
    <property type="match status" value="1"/>
</dbReference>
<evidence type="ECO:0000256" key="5">
    <source>
        <dbReference type="ARBA" id="ARBA00022679"/>
    </source>
</evidence>
<evidence type="ECO:0000256" key="8">
    <source>
        <dbReference type="ARBA" id="ARBA00022840"/>
    </source>
</evidence>
<proteinExistence type="inferred from homology"/>
<dbReference type="Gene3D" id="2.60.120.10">
    <property type="entry name" value="Jelly Rolls"/>
    <property type="match status" value="2"/>
</dbReference>
<evidence type="ECO:0000256" key="7">
    <source>
        <dbReference type="ARBA" id="ARBA00022777"/>
    </source>
</evidence>
<dbReference type="InterPro" id="IPR035014">
    <property type="entry name" value="STKc_cGK"/>
</dbReference>
<keyword evidence="6 12" id="KW-0547">Nucleotide-binding</keyword>
<evidence type="ECO:0000256" key="2">
    <source>
        <dbReference type="ARBA" id="ARBA00012428"/>
    </source>
</evidence>
<name>A0A835Y0N7_9CHLO</name>
<feature type="binding site" evidence="12">
    <location>
        <position position="404"/>
    </location>
    <ligand>
        <name>ATP</name>
        <dbReference type="ChEBI" id="CHEBI:30616"/>
    </ligand>
</feature>
<dbReference type="PROSITE" id="PS00108">
    <property type="entry name" value="PROTEIN_KINASE_ST"/>
    <property type="match status" value="1"/>
</dbReference>
<evidence type="ECO:0000259" key="15">
    <source>
        <dbReference type="PROSITE" id="PS50042"/>
    </source>
</evidence>
<feature type="domain" description="Protein kinase" evidence="14">
    <location>
        <begin position="375"/>
        <end position="659"/>
    </location>
</feature>
<protein>
    <recommendedName>
        <fullName evidence="2">cGMP-dependent protein kinase</fullName>
        <ecNumber evidence="2">2.7.11.12</ecNumber>
    </recommendedName>
</protein>
<dbReference type="AlphaFoldDB" id="A0A835Y0N7"/>
<dbReference type="InterPro" id="IPR018488">
    <property type="entry name" value="cNMP-bd_CS"/>
</dbReference>
<keyword evidence="18" id="KW-1185">Reference proteome</keyword>
<dbReference type="PROSITE" id="PS51285">
    <property type="entry name" value="AGC_KINASE_CTER"/>
    <property type="match status" value="1"/>
</dbReference>
<evidence type="ECO:0000256" key="3">
    <source>
        <dbReference type="ARBA" id="ARBA00022527"/>
    </source>
</evidence>
<feature type="region of interest" description="Disordered" evidence="13">
    <location>
        <begin position="673"/>
        <end position="709"/>
    </location>
</feature>
<dbReference type="Pfam" id="PF00027">
    <property type="entry name" value="cNMP_binding"/>
    <property type="match status" value="2"/>
</dbReference>
<dbReference type="PRINTS" id="PR00103">
    <property type="entry name" value="CAMPKINASE"/>
</dbReference>
<dbReference type="PROSITE" id="PS00107">
    <property type="entry name" value="PROTEIN_KINASE_ATP"/>
    <property type="match status" value="1"/>
</dbReference>
<evidence type="ECO:0000256" key="13">
    <source>
        <dbReference type="SAM" id="MobiDB-lite"/>
    </source>
</evidence>
<evidence type="ECO:0000256" key="9">
    <source>
        <dbReference type="ARBA" id="ARBA00022992"/>
    </source>
</evidence>
<dbReference type="EC" id="2.7.11.12" evidence="2"/>
<evidence type="ECO:0000256" key="12">
    <source>
        <dbReference type="PROSITE-ProRule" id="PRU10141"/>
    </source>
</evidence>
<feature type="domain" description="Cyclic nucleotide-binding" evidence="15">
    <location>
        <begin position="182"/>
        <end position="302"/>
    </location>
</feature>
<evidence type="ECO:0000259" key="14">
    <source>
        <dbReference type="PROSITE" id="PS50011"/>
    </source>
</evidence>
<dbReference type="InterPro" id="IPR000595">
    <property type="entry name" value="cNMP-bd_dom"/>
</dbReference>
<keyword evidence="5" id="KW-0808">Transferase</keyword>
<gene>
    <name evidence="17" type="ORF">HYH03_007951</name>
</gene>
<dbReference type="GO" id="GO:0005952">
    <property type="term" value="C:cAMP-dependent protein kinase complex"/>
    <property type="evidence" value="ECO:0007669"/>
    <property type="project" value="TreeGrafter"/>
</dbReference>
<evidence type="ECO:0000256" key="4">
    <source>
        <dbReference type="ARBA" id="ARBA00022535"/>
    </source>
</evidence>
<evidence type="ECO:0000313" key="17">
    <source>
        <dbReference type="EMBL" id="KAG2493728.1"/>
    </source>
</evidence>
<evidence type="ECO:0000313" key="18">
    <source>
        <dbReference type="Proteomes" id="UP000612055"/>
    </source>
</evidence>
<dbReference type="PROSITE" id="PS50042">
    <property type="entry name" value="CNMP_BINDING_3"/>
    <property type="match status" value="2"/>
</dbReference>
<dbReference type="SMART" id="SM00100">
    <property type="entry name" value="cNMP"/>
    <property type="match status" value="2"/>
</dbReference>
<keyword evidence="7" id="KW-0418">Kinase</keyword>
<evidence type="ECO:0000256" key="11">
    <source>
        <dbReference type="ARBA" id="ARBA00047462"/>
    </source>
</evidence>
<reference evidence="17" key="1">
    <citation type="journal article" date="2020" name="bioRxiv">
        <title>Comparative genomics of Chlamydomonas.</title>
        <authorList>
            <person name="Craig R.J."/>
            <person name="Hasan A.R."/>
            <person name="Ness R.W."/>
            <person name="Keightley P.D."/>
        </authorList>
    </citation>
    <scope>NUCLEOTIDE SEQUENCE</scope>
    <source>
        <strain evidence="17">CCAP 11/70</strain>
    </source>
</reference>
<keyword evidence="4" id="KW-0140">cGMP</keyword>
<dbReference type="InterPro" id="IPR014710">
    <property type="entry name" value="RmlC-like_jellyroll"/>
</dbReference>
<evidence type="ECO:0000256" key="1">
    <source>
        <dbReference type="ARBA" id="ARBA00006352"/>
    </source>
</evidence>
<organism evidence="17 18">
    <name type="scientific">Edaphochlamys debaryana</name>
    <dbReference type="NCBI Taxonomy" id="47281"/>
    <lineage>
        <taxon>Eukaryota</taxon>
        <taxon>Viridiplantae</taxon>
        <taxon>Chlorophyta</taxon>
        <taxon>core chlorophytes</taxon>
        <taxon>Chlorophyceae</taxon>
        <taxon>CS clade</taxon>
        <taxon>Chlamydomonadales</taxon>
        <taxon>Chlamydomonadales incertae sedis</taxon>
        <taxon>Edaphochlamys</taxon>
    </lineage>
</organism>
<dbReference type="PANTHER" id="PTHR24353:SF139">
    <property type="match status" value="1"/>
</dbReference>
<dbReference type="PANTHER" id="PTHR24353">
    <property type="entry name" value="CYCLIC NUCLEOTIDE-DEPENDENT PROTEIN KINASE"/>
    <property type="match status" value="1"/>
</dbReference>
<dbReference type="InterPro" id="IPR018490">
    <property type="entry name" value="cNMP-bd_dom_sf"/>
</dbReference>
<keyword evidence="9" id="KW-0142">cGMP-binding</keyword>
<feature type="compositionally biased region" description="Basic and acidic residues" evidence="13">
    <location>
        <begin position="673"/>
        <end position="706"/>
    </location>
</feature>
<comment type="catalytic activity">
    <reaction evidence="10">
        <text>L-threonyl-[protein] + ATP = O-phospho-L-threonyl-[protein] + ADP + H(+)</text>
        <dbReference type="Rhea" id="RHEA:46608"/>
        <dbReference type="Rhea" id="RHEA-COMP:11060"/>
        <dbReference type="Rhea" id="RHEA-COMP:11605"/>
        <dbReference type="ChEBI" id="CHEBI:15378"/>
        <dbReference type="ChEBI" id="CHEBI:30013"/>
        <dbReference type="ChEBI" id="CHEBI:30616"/>
        <dbReference type="ChEBI" id="CHEBI:61977"/>
        <dbReference type="ChEBI" id="CHEBI:456216"/>
        <dbReference type="EC" id="2.7.11.12"/>
    </reaction>
</comment>
<dbReference type="InterPro" id="IPR017441">
    <property type="entry name" value="Protein_kinase_ATP_BS"/>
</dbReference>
<dbReference type="InterPro" id="IPR000961">
    <property type="entry name" value="AGC-kinase_C"/>
</dbReference>
<dbReference type="EMBL" id="JAEHOE010000035">
    <property type="protein sequence ID" value="KAG2493728.1"/>
    <property type="molecule type" value="Genomic_DNA"/>
</dbReference>
<evidence type="ECO:0000256" key="6">
    <source>
        <dbReference type="ARBA" id="ARBA00022741"/>
    </source>
</evidence>
<dbReference type="PROSITE" id="PS00889">
    <property type="entry name" value="CNMP_BINDING_2"/>
    <property type="match status" value="1"/>
</dbReference>
<dbReference type="CDD" id="cd00038">
    <property type="entry name" value="CAP_ED"/>
    <property type="match status" value="2"/>
</dbReference>
<dbReference type="GO" id="GO:0004691">
    <property type="term" value="F:cAMP-dependent protein kinase activity"/>
    <property type="evidence" value="ECO:0007669"/>
    <property type="project" value="TreeGrafter"/>
</dbReference>
<comment type="caution">
    <text evidence="17">The sequence shown here is derived from an EMBL/GenBank/DDBJ whole genome shotgun (WGS) entry which is preliminary data.</text>
</comment>
<dbReference type="SUPFAM" id="SSF56112">
    <property type="entry name" value="Protein kinase-like (PK-like)"/>
    <property type="match status" value="1"/>
</dbReference>
<dbReference type="InterPro" id="IPR008271">
    <property type="entry name" value="Ser/Thr_kinase_AS"/>
</dbReference>
<feature type="domain" description="AGC-kinase C-terminal" evidence="16">
    <location>
        <begin position="660"/>
        <end position="719"/>
    </location>
</feature>
<comment type="similarity">
    <text evidence="1">Belongs to the protein kinase superfamily. AGC Ser/Thr protein kinase family. cGMP subfamily.</text>
</comment>
<comment type="catalytic activity">
    <reaction evidence="11">
        <text>L-seryl-[protein] + ATP = O-phospho-L-seryl-[protein] + ADP + H(+)</text>
        <dbReference type="Rhea" id="RHEA:17989"/>
        <dbReference type="Rhea" id="RHEA-COMP:9863"/>
        <dbReference type="Rhea" id="RHEA-COMP:11604"/>
        <dbReference type="ChEBI" id="CHEBI:15378"/>
        <dbReference type="ChEBI" id="CHEBI:29999"/>
        <dbReference type="ChEBI" id="CHEBI:30616"/>
        <dbReference type="ChEBI" id="CHEBI:83421"/>
        <dbReference type="ChEBI" id="CHEBI:456216"/>
        <dbReference type="EC" id="2.7.11.12"/>
    </reaction>
</comment>
<dbReference type="SUPFAM" id="SSF51206">
    <property type="entry name" value="cAMP-binding domain-like"/>
    <property type="match status" value="2"/>
</dbReference>
<dbReference type="OrthoDB" id="417078at2759"/>
<dbReference type="FunFam" id="1.10.510.10:FF:000210">
    <property type="entry name" value="Non-specific serine/threonine protein kinase"/>
    <property type="match status" value="1"/>
</dbReference>
<sequence length="719" mass="80855">MGNTQGKGDAAMMGRAKAITGGAVKGKATLPKLPANAVKTAPEDYAFIENALGRLMLFTRLDPQVQRKIVSEMYERTVPAGDILIKEGDTGLAASELYVVKSGKFEVLQKRQGQNVRVNIKERGDCFGEISLMYDSPRTATVAATMDAVVWALDRQVFRFFVREVQETQVSQVELFLNSVPILSNLSREERIRLVDAFEEVTYQAGQKVITEGDKGDLFYIVKEGEAIVYQNTPGGQPRKVNHLFKADFFGERALLKDEPRMATVEAYTKLVCLTLKRDTFQEILGPLEQLMAREKSNQVVAQKMAKLQPRGSHVHRPPAEVLIKRKKKGRNGDTWEVVRARGHLDEVLELRKGGTKLEGMDPGASGKETNTLVLTEGTVLGGGAFSRVSIVTEESTGRSYALKRMRKSAVVQCPEHVFCEQAITKNVAHPFCIRQYASFQDKYHLYFLFDLMPGGDLMDVLVAEAKVIKRRVPQGTWRIGCLAPKVKMLQGMSEDLARFYIGSIVLALEYLHNNNIVYRDLKPENVFIDGSGYVKLGDFGFAKVLENGNRTYTFCGTPGYVAPENVLAHGYNYSVDWWGLGVLMYVLLTGRQPFSTPKTDDPMVVMRRIVDENYQIKYPPYLSPAAKDLISRLLERKPAKRLGMLNARAQDIKNHKWFENVAWEELEARRLGAPRKPKEADSSKRLKEMIENEKKTAGKTPKETPEELQECEMVFADF</sequence>
<dbReference type="Gene3D" id="3.30.200.20">
    <property type="entry name" value="Phosphorylase Kinase, domain 1"/>
    <property type="match status" value="2"/>
</dbReference>
<dbReference type="Gene3D" id="1.10.510.10">
    <property type="entry name" value="Transferase(Phosphotransferase) domain 1"/>
    <property type="match status" value="1"/>
</dbReference>
<keyword evidence="8 12" id="KW-0067">ATP-binding</keyword>
<accession>A0A835Y0N7</accession>
<dbReference type="FunFam" id="2.60.120.10:FF:000301">
    <property type="entry name" value="cGMP-dependent protein kinase 2"/>
    <property type="match status" value="1"/>
</dbReference>
<dbReference type="PROSITE" id="PS50011">
    <property type="entry name" value="PROTEIN_KINASE_DOM"/>
    <property type="match status" value="1"/>
</dbReference>
<dbReference type="GO" id="GO:0005524">
    <property type="term" value="F:ATP binding"/>
    <property type="evidence" value="ECO:0007669"/>
    <property type="project" value="UniProtKB-UniRule"/>
</dbReference>
<dbReference type="InterPro" id="IPR000719">
    <property type="entry name" value="Prot_kinase_dom"/>
</dbReference>
<keyword evidence="3" id="KW-0723">Serine/threonine-protein kinase</keyword>
<dbReference type="Proteomes" id="UP000612055">
    <property type="component" value="Unassembled WGS sequence"/>
</dbReference>
<evidence type="ECO:0000259" key="16">
    <source>
        <dbReference type="PROSITE" id="PS51285"/>
    </source>
</evidence>
<dbReference type="InterPro" id="IPR011009">
    <property type="entry name" value="Kinase-like_dom_sf"/>
</dbReference>